<organism evidence="1 2">
    <name type="scientific">Portunus trituberculatus</name>
    <name type="common">Swimming crab</name>
    <name type="synonym">Neptunus trituberculatus</name>
    <dbReference type="NCBI Taxonomy" id="210409"/>
    <lineage>
        <taxon>Eukaryota</taxon>
        <taxon>Metazoa</taxon>
        <taxon>Ecdysozoa</taxon>
        <taxon>Arthropoda</taxon>
        <taxon>Crustacea</taxon>
        <taxon>Multicrustacea</taxon>
        <taxon>Malacostraca</taxon>
        <taxon>Eumalacostraca</taxon>
        <taxon>Eucarida</taxon>
        <taxon>Decapoda</taxon>
        <taxon>Pleocyemata</taxon>
        <taxon>Brachyura</taxon>
        <taxon>Eubrachyura</taxon>
        <taxon>Portunoidea</taxon>
        <taxon>Portunidae</taxon>
        <taxon>Portuninae</taxon>
        <taxon>Portunus</taxon>
    </lineage>
</organism>
<dbReference type="Proteomes" id="UP000324222">
    <property type="component" value="Unassembled WGS sequence"/>
</dbReference>
<dbReference type="EMBL" id="VSRR010130813">
    <property type="protein sequence ID" value="MPD02306.1"/>
    <property type="molecule type" value="Genomic_DNA"/>
</dbReference>
<protein>
    <submittedName>
        <fullName evidence="1">Uncharacterized protein</fullName>
    </submittedName>
</protein>
<evidence type="ECO:0000313" key="2">
    <source>
        <dbReference type="Proteomes" id="UP000324222"/>
    </source>
</evidence>
<evidence type="ECO:0000313" key="1">
    <source>
        <dbReference type="EMBL" id="MPD02306.1"/>
    </source>
</evidence>
<gene>
    <name evidence="1" type="ORF">E2C01_097882</name>
</gene>
<proteinExistence type="predicted"/>
<accession>A0A5B7K612</accession>
<keyword evidence="2" id="KW-1185">Reference proteome</keyword>
<reference evidence="1 2" key="1">
    <citation type="submission" date="2019-05" db="EMBL/GenBank/DDBJ databases">
        <title>Another draft genome of Portunus trituberculatus and its Hox gene families provides insights of decapod evolution.</title>
        <authorList>
            <person name="Jeong J.-H."/>
            <person name="Song I."/>
            <person name="Kim S."/>
            <person name="Choi T."/>
            <person name="Kim D."/>
            <person name="Ryu S."/>
            <person name="Kim W."/>
        </authorList>
    </citation>
    <scope>NUCLEOTIDE SEQUENCE [LARGE SCALE GENOMIC DNA]</scope>
    <source>
        <tissue evidence="1">Muscle</tissue>
    </source>
</reference>
<sequence>MWRPSDQPFQTHSLVTSLFPGRSNTRTVVCLSLWPLSSLPLEVRWW</sequence>
<comment type="caution">
    <text evidence="1">The sequence shown here is derived from an EMBL/GenBank/DDBJ whole genome shotgun (WGS) entry which is preliminary data.</text>
</comment>
<dbReference type="AlphaFoldDB" id="A0A5B7K612"/>
<name>A0A5B7K612_PORTR</name>